<dbReference type="PRINTS" id="PR00081">
    <property type="entry name" value="GDHRDH"/>
</dbReference>
<dbReference type="PANTHER" id="PTHR42808:SF3">
    <property type="entry name" value="HYDROXYSTEROID DEHYDROGENASE-LIKE PROTEIN 2"/>
    <property type="match status" value="1"/>
</dbReference>
<dbReference type="InterPro" id="IPR036291">
    <property type="entry name" value="NAD(P)-bd_dom_sf"/>
</dbReference>
<dbReference type="GO" id="GO:0016491">
    <property type="term" value="F:oxidoreductase activity"/>
    <property type="evidence" value="ECO:0007669"/>
    <property type="project" value="UniProtKB-KW"/>
</dbReference>
<keyword evidence="5" id="KW-0576">Peroxisome</keyword>
<evidence type="ECO:0000256" key="5">
    <source>
        <dbReference type="ARBA" id="ARBA00023140"/>
    </source>
</evidence>
<evidence type="ECO:0000256" key="3">
    <source>
        <dbReference type="ARBA" id="ARBA00022857"/>
    </source>
</evidence>
<dbReference type="OrthoDB" id="9810935at2"/>
<dbReference type="eggNOG" id="COG1028">
    <property type="taxonomic scope" value="Bacteria"/>
</dbReference>
<dbReference type="Gene3D" id="3.40.50.720">
    <property type="entry name" value="NAD(P)-binding Rossmann-like Domain"/>
    <property type="match status" value="1"/>
</dbReference>
<sequence length="275" mass="29760">MSLHQRTLFITGASRGVGLAIALRAARDGANIAIAAKTDRPHPRLPGTIYTAAEAIEQAGGRALPLTVDIRDEDQVAAAVERTADHFGGIDILVNNASAIRLSGTLDTEIKHFDLMHQVNARGTFLCARACLPHLLRADNPHVLTLSPPLNLKPEHFGPHLAYSLAKFGMSLCTLGLAEEFRDRGVAFNSLWPRTLLDTAAVRNLLGGEGVARRGRRPEIVADAAHVVLTRAARGQTGQFLIDEAVLRKAGVTDFRRYQVDPDLAESALMDDLFL</sequence>
<dbReference type="FunFam" id="3.40.50.720:FF:000301">
    <property type="entry name" value="Hydroxysteroid dehydrogenase like 2"/>
    <property type="match status" value="1"/>
</dbReference>
<keyword evidence="3" id="KW-0521">NADP</keyword>
<dbReference type="HOGENOM" id="CLU_010194_2_2_6"/>
<name>Q0A6T6_ALKEH</name>
<dbReference type="RefSeq" id="WP_011629845.1">
    <property type="nucleotide sequence ID" value="NC_008340.1"/>
</dbReference>
<protein>
    <submittedName>
        <fullName evidence="6">Short-chain dehydrogenase/reductase SDR</fullName>
    </submittedName>
</protein>
<comment type="similarity">
    <text evidence="2">Belongs to the short-chain dehydrogenases/reductases (SDR) family.</text>
</comment>
<evidence type="ECO:0000313" key="7">
    <source>
        <dbReference type="Proteomes" id="UP000001962"/>
    </source>
</evidence>
<dbReference type="Pfam" id="PF00106">
    <property type="entry name" value="adh_short"/>
    <property type="match status" value="1"/>
</dbReference>
<accession>Q0A6T6</accession>
<dbReference type="Proteomes" id="UP000001962">
    <property type="component" value="Chromosome"/>
</dbReference>
<dbReference type="EMBL" id="CP000453">
    <property type="protein sequence ID" value="ABI57451.1"/>
    <property type="molecule type" value="Genomic_DNA"/>
</dbReference>
<keyword evidence="7" id="KW-1185">Reference proteome</keyword>
<reference evidence="7" key="1">
    <citation type="submission" date="2006-08" db="EMBL/GenBank/DDBJ databases">
        <title>Complete sequence of Alkalilimnicola ehrilichei MLHE-1.</title>
        <authorList>
            <person name="Copeland A."/>
            <person name="Lucas S."/>
            <person name="Lapidus A."/>
            <person name="Barry K."/>
            <person name="Detter J.C."/>
            <person name="Glavina del Rio T."/>
            <person name="Hammon N."/>
            <person name="Israni S."/>
            <person name="Dalin E."/>
            <person name="Tice H."/>
            <person name="Pitluck S."/>
            <person name="Sims D."/>
            <person name="Brettin T."/>
            <person name="Bruce D."/>
            <person name="Han C."/>
            <person name="Tapia R."/>
            <person name="Gilna P."/>
            <person name="Schmutz J."/>
            <person name="Larimer F."/>
            <person name="Land M."/>
            <person name="Hauser L."/>
            <person name="Kyrpides N."/>
            <person name="Mikhailova N."/>
            <person name="Oremland R.S."/>
            <person name="Hoeft S.E."/>
            <person name="Switzer-Blum J."/>
            <person name="Kulp T."/>
            <person name="King G."/>
            <person name="Tabita R."/>
            <person name="Witte B."/>
            <person name="Santini J.M."/>
            <person name="Basu P."/>
            <person name="Hollibaugh J.T."/>
            <person name="Xie G."/>
            <person name="Stolz J.F."/>
            <person name="Richardson P."/>
        </authorList>
    </citation>
    <scope>NUCLEOTIDE SEQUENCE [LARGE SCALE GENOMIC DNA]</scope>
    <source>
        <strain evidence="7">ATCC BAA-1101 / DSM 17681 / MLHE-1</strain>
    </source>
</reference>
<dbReference type="NCBIfam" id="NF006133">
    <property type="entry name" value="PRK08278.1"/>
    <property type="match status" value="1"/>
</dbReference>
<evidence type="ECO:0000313" key="6">
    <source>
        <dbReference type="EMBL" id="ABI57451.1"/>
    </source>
</evidence>
<dbReference type="PANTHER" id="PTHR42808">
    <property type="entry name" value="HYDROXYSTEROID DEHYDROGENASE-LIKE PROTEIN 2"/>
    <property type="match status" value="1"/>
</dbReference>
<dbReference type="InterPro" id="IPR051935">
    <property type="entry name" value="HSDL2"/>
</dbReference>
<dbReference type="KEGG" id="aeh:Mlg_2109"/>
<dbReference type="AlphaFoldDB" id="Q0A6T6"/>
<dbReference type="CDD" id="cd09762">
    <property type="entry name" value="HSDL2_SDR_c"/>
    <property type="match status" value="1"/>
</dbReference>
<evidence type="ECO:0000256" key="2">
    <source>
        <dbReference type="ARBA" id="ARBA00006484"/>
    </source>
</evidence>
<gene>
    <name evidence="6" type="ordered locus">Mlg_2109</name>
</gene>
<evidence type="ECO:0000256" key="1">
    <source>
        <dbReference type="ARBA" id="ARBA00004275"/>
    </source>
</evidence>
<proteinExistence type="inferred from homology"/>
<dbReference type="InterPro" id="IPR002347">
    <property type="entry name" value="SDR_fam"/>
</dbReference>
<organism evidence="6 7">
    <name type="scientific">Alkalilimnicola ehrlichii (strain ATCC BAA-1101 / DSM 17681 / MLHE-1)</name>
    <dbReference type="NCBI Taxonomy" id="187272"/>
    <lineage>
        <taxon>Bacteria</taxon>
        <taxon>Pseudomonadati</taxon>
        <taxon>Pseudomonadota</taxon>
        <taxon>Gammaproteobacteria</taxon>
        <taxon>Chromatiales</taxon>
        <taxon>Ectothiorhodospiraceae</taxon>
        <taxon>Alkalilimnicola</taxon>
    </lineage>
</organism>
<evidence type="ECO:0000256" key="4">
    <source>
        <dbReference type="ARBA" id="ARBA00023002"/>
    </source>
</evidence>
<comment type="subcellular location">
    <subcellularLocation>
        <location evidence="1">Peroxisome</location>
    </subcellularLocation>
</comment>
<dbReference type="SUPFAM" id="SSF51735">
    <property type="entry name" value="NAD(P)-binding Rossmann-fold domains"/>
    <property type="match status" value="1"/>
</dbReference>
<keyword evidence="4" id="KW-0560">Oxidoreductase</keyword>